<dbReference type="PANTHER" id="PTHR43130:SF3">
    <property type="entry name" value="HTH-TYPE TRANSCRIPTIONAL REGULATOR RV1931C"/>
    <property type="match status" value="1"/>
</dbReference>
<name>A0ABU8C088_9RHOB</name>
<evidence type="ECO:0000256" key="2">
    <source>
        <dbReference type="ARBA" id="ARBA00023125"/>
    </source>
</evidence>
<dbReference type="SUPFAM" id="SSF52317">
    <property type="entry name" value="Class I glutamine amidotransferase-like"/>
    <property type="match status" value="1"/>
</dbReference>
<protein>
    <submittedName>
        <fullName evidence="5">Helix-turn-helix domain-containing protein</fullName>
    </submittedName>
</protein>
<dbReference type="Gene3D" id="1.10.10.60">
    <property type="entry name" value="Homeodomain-like"/>
    <property type="match status" value="1"/>
</dbReference>
<dbReference type="EMBL" id="JBALHR010000014">
    <property type="protein sequence ID" value="MEH7829942.1"/>
    <property type="molecule type" value="Genomic_DNA"/>
</dbReference>
<comment type="caution">
    <text evidence="5">The sequence shown here is derived from an EMBL/GenBank/DDBJ whole genome shotgun (WGS) entry which is preliminary data.</text>
</comment>
<keyword evidence="6" id="KW-1185">Reference proteome</keyword>
<sequence length="311" mass="32927">MRIAIIAYDGISPFMLSTPLAVFDEACPAHDHNVIVCAHGGRISAKHALGMTTGHNLQDAQTADLIILPGWRNADEPVLTAIVEVLGAAHARGAIVAGLCLGAYGLAEAGLLNGRRATTHWARIGDFGTRYPKVQTDPTAIFVDEGQILTSAGNAAALDCCLHLLARFSGMSAANSAARYLVVAPHRSGGQPQLTKRPVPAAGAETKVAEILNALWADPTGNPSLDELAARCGVSRRTLTRHIRARTGGNLSDLLRHARIARAQDALLGAAQGIDRIAAHSGFPDPQSMRAAFRQELGMTPTQWRARQRLG</sequence>
<dbReference type="RefSeq" id="WP_335424969.1">
    <property type="nucleotide sequence ID" value="NZ_JBALHR010000014.1"/>
</dbReference>
<dbReference type="PANTHER" id="PTHR43130">
    <property type="entry name" value="ARAC-FAMILY TRANSCRIPTIONAL REGULATOR"/>
    <property type="match status" value="1"/>
</dbReference>
<accession>A0ABU8C088</accession>
<dbReference type="InterPro" id="IPR029062">
    <property type="entry name" value="Class_I_gatase-like"/>
</dbReference>
<dbReference type="InterPro" id="IPR052158">
    <property type="entry name" value="INH-QAR"/>
</dbReference>
<proteinExistence type="predicted"/>
<dbReference type="Pfam" id="PF12833">
    <property type="entry name" value="HTH_18"/>
    <property type="match status" value="1"/>
</dbReference>
<dbReference type="PROSITE" id="PS01124">
    <property type="entry name" value="HTH_ARAC_FAMILY_2"/>
    <property type="match status" value="1"/>
</dbReference>
<gene>
    <name evidence="5" type="ORF">V6590_17465</name>
</gene>
<dbReference type="SMART" id="SM00342">
    <property type="entry name" value="HTH_ARAC"/>
    <property type="match status" value="1"/>
</dbReference>
<organism evidence="5 6">
    <name type="scientific">Gemmobacter denitrificans</name>
    <dbReference type="NCBI Taxonomy" id="3123040"/>
    <lineage>
        <taxon>Bacteria</taxon>
        <taxon>Pseudomonadati</taxon>
        <taxon>Pseudomonadota</taxon>
        <taxon>Alphaproteobacteria</taxon>
        <taxon>Rhodobacterales</taxon>
        <taxon>Paracoccaceae</taxon>
        <taxon>Gemmobacter</taxon>
    </lineage>
</organism>
<evidence type="ECO:0000313" key="5">
    <source>
        <dbReference type="EMBL" id="MEH7829942.1"/>
    </source>
</evidence>
<feature type="domain" description="HTH araC/xylS-type" evidence="4">
    <location>
        <begin position="206"/>
        <end position="307"/>
    </location>
</feature>
<evidence type="ECO:0000256" key="1">
    <source>
        <dbReference type="ARBA" id="ARBA00023015"/>
    </source>
</evidence>
<dbReference type="InterPro" id="IPR018062">
    <property type="entry name" value="HTH_AraC-typ_CS"/>
</dbReference>
<dbReference type="PROSITE" id="PS00041">
    <property type="entry name" value="HTH_ARAC_FAMILY_1"/>
    <property type="match status" value="1"/>
</dbReference>
<keyword evidence="2" id="KW-0238">DNA-binding</keyword>
<dbReference type="Gene3D" id="3.40.50.880">
    <property type="match status" value="1"/>
</dbReference>
<dbReference type="CDD" id="cd03137">
    <property type="entry name" value="GATase1_AraC_1"/>
    <property type="match status" value="1"/>
</dbReference>
<dbReference type="InterPro" id="IPR018060">
    <property type="entry name" value="HTH_AraC"/>
</dbReference>
<dbReference type="SUPFAM" id="SSF46689">
    <property type="entry name" value="Homeodomain-like"/>
    <property type="match status" value="2"/>
</dbReference>
<evidence type="ECO:0000256" key="3">
    <source>
        <dbReference type="ARBA" id="ARBA00023163"/>
    </source>
</evidence>
<dbReference type="Pfam" id="PF01965">
    <property type="entry name" value="DJ-1_PfpI"/>
    <property type="match status" value="1"/>
</dbReference>
<evidence type="ECO:0000259" key="4">
    <source>
        <dbReference type="PROSITE" id="PS01124"/>
    </source>
</evidence>
<dbReference type="InterPro" id="IPR009057">
    <property type="entry name" value="Homeodomain-like_sf"/>
</dbReference>
<dbReference type="InterPro" id="IPR002818">
    <property type="entry name" value="DJ-1/PfpI"/>
</dbReference>
<evidence type="ECO:0000313" key="6">
    <source>
        <dbReference type="Proteomes" id="UP001431963"/>
    </source>
</evidence>
<keyword evidence="3" id="KW-0804">Transcription</keyword>
<dbReference type="Proteomes" id="UP001431963">
    <property type="component" value="Unassembled WGS sequence"/>
</dbReference>
<reference evidence="5" key="1">
    <citation type="submission" date="2024-02" db="EMBL/GenBank/DDBJ databases">
        <title>Genome sequences of strain Gemmobacter sp. JM10B15.</title>
        <authorList>
            <person name="Zhang M."/>
        </authorList>
    </citation>
    <scope>NUCLEOTIDE SEQUENCE</scope>
    <source>
        <strain evidence="5">JM10B15</strain>
    </source>
</reference>
<keyword evidence="1" id="KW-0805">Transcription regulation</keyword>